<proteinExistence type="predicted"/>
<evidence type="ECO:0000313" key="2">
    <source>
        <dbReference type="Proteomes" id="UP001558613"/>
    </source>
</evidence>
<accession>A0ABR3MB96</accession>
<protein>
    <submittedName>
        <fullName evidence="1">Uncharacterized protein</fullName>
    </submittedName>
</protein>
<dbReference type="PANTHER" id="PTHR46333">
    <property type="entry name" value="CYTOKINESIS PROTEIN 3"/>
    <property type="match status" value="1"/>
</dbReference>
<comment type="caution">
    <text evidence="1">The sequence shown here is derived from an EMBL/GenBank/DDBJ whole genome shotgun (WGS) entry which is preliminary data.</text>
</comment>
<keyword evidence="2" id="KW-1185">Reference proteome</keyword>
<sequence>MDGNFCHRTIRTIPTPSQSPNLPVLFMSARRPLGVYVFDPSVRGRTSASGVDLSALAGLNSSVDLSENQIQAIPRKAFRGITAVKNLLLVVCGRSAHVRSQAPAYVKFWEVSSEYLIQALLQRPCSDEVFPTDRIKQEFTFLCDYILKNTSVNKWPPFPCMYQDWKKGSVLFEPRAGHLEASSWVKFRVQVLGAQRVSVKGDESVDLQLSESGVWEGKAFTGKGPQLKLVASLSETPNMITTLMTFSVVKPEQ</sequence>
<dbReference type="EMBL" id="JAYMGO010000014">
    <property type="protein sequence ID" value="KAL1262412.1"/>
    <property type="molecule type" value="Genomic_DNA"/>
</dbReference>
<evidence type="ECO:0000313" key="1">
    <source>
        <dbReference type="EMBL" id="KAL1262412.1"/>
    </source>
</evidence>
<dbReference type="Proteomes" id="UP001558613">
    <property type="component" value="Unassembled WGS sequence"/>
</dbReference>
<name>A0ABR3MB96_9TELE</name>
<reference evidence="1 2" key="1">
    <citation type="submission" date="2023-09" db="EMBL/GenBank/DDBJ databases">
        <authorList>
            <person name="Wang M."/>
        </authorList>
    </citation>
    <scope>NUCLEOTIDE SEQUENCE [LARGE SCALE GENOMIC DNA]</scope>
    <source>
        <strain evidence="1">GT-2023</strain>
        <tissue evidence="1">Liver</tissue>
    </source>
</reference>
<gene>
    <name evidence="1" type="ORF">QQF64_007677</name>
</gene>
<organism evidence="1 2">
    <name type="scientific">Cirrhinus molitorella</name>
    <name type="common">mud carp</name>
    <dbReference type="NCBI Taxonomy" id="172907"/>
    <lineage>
        <taxon>Eukaryota</taxon>
        <taxon>Metazoa</taxon>
        <taxon>Chordata</taxon>
        <taxon>Craniata</taxon>
        <taxon>Vertebrata</taxon>
        <taxon>Euteleostomi</taxon>
        <taxon>Actinopterygii</taxon>
        <taxon>Neopterygii</taxon>
        <taxon>Teleostei</taxon>
        <taxon>Ostariophysi</taxon>
        <taxon>Cypriniformes</taxon>
        <taxon>Cyprinidae</taxon>
        <taxon>Labeoninae</taxon>
        <taxon>Labeonini</taxon>
        <taxon>Cirrhinus</taxon>
    </lineage>
</organism>
<dbReference type="InterPro" id="IPR052557">
    <property type="entry name" value="CAP/Cytokinesis_protein"/>
</dbReference>
<dbReference type="PANTHER" id="PTHR46333:SF4">
    <property type="entry name" value="TRANSGLUTAMINASE-LIKE DOMAIN-CONTAINING PROTEIN"/>
    <property type="match status" value="1"/>
</dbReference>